<dbReference type="PROSITE" id="PS50191">
    <property type="entry name" value="CRAL_TRIO"/>
    <property type="match status" value="1"/>
</dbReference>
<feature type="domain" description="CRAL-TRIO" evidence="1">
    <location>
        <begin position="97"/>
        <end position="272"/>
    </location>
</feature>
<dbReference type="InterPro" id="IPR036273">
    <property type="entry name" value="CRAL/TRIO_N_dom_sf"/>
</dbReference>
<sequence length="322" mass="36454">MTLEEQAEKIKQFRQELTDIKYPVTDEYLEQFLIARSWNIANAKDQLLKTFEWRETNRIGDHPVATGENKLPVLYAVRGYNSIPDSNLEPLAGISESVLRINKYMGGACLHKVDREGCPIYIERLGYHRAKELAKNAKVEEVQGYHIGCNEFLHRVVMKDCSKAAGRHVNRETVIFDCTGMGWHQLHMPALNFIRAIADCDQKYYPETLNKFFLVNAPGAFVYVWKIVKAWLDPGTIAKIQILGADYKEPLLKQIAPENLPAFLGGECTCEHMDGGCVPSQVLKNAKPLVANEKNEKVDTAYNADIMEQGKTSDVIRGPSFY</sequence>
<dbReference type="CDD" id="cd00170">
    <property type="entry name" value="SEC14"/>
    <property type="match status" value="1"/>
</dbReference>
<dbReference type="SMART" id="SM00516">
    <property type="entry name" value="SEC14"/>
    <property type="match status" value="1"/>
</dbReference>
<organism evidence="2">
    <name type="scientific">Mucor ambiguus</name>
    <dbReference type="NCBI Taxonomy" id="91626"/>
    <lineage>
        <taxon>Eukaryota</taxon>
        <taxon>Fungi</taxon>
        <taxon>Fungi incertae sedis</taxon>
        <taxon>Mucoromycota</taxon>
        <taxon>Mucoromycotina</taxon>
        <taxon>Mucoromycetes</taxon>
        <taxon>Mucorales</taxon>
        <taxon>Mucorineae</taxon>
        <taxon>Mucoraceae</taxon>
        <taxon>Mucor</taxon>
    </lineage>
</organism>
<dbReference type="SUPFAM" id="SSF46938">
    <property type="entry name" value="CRAL/TRIO N-terminal domain"/>
    <property type="match status" value="1"/>
</dbReference>
<dbReference type="InterPro" id="IPR036865">
    <property type="entry name" value="CRAL-TRIO_dom_sf"/>
</dbReference>
<proteinExistence type="predicted"/>
<dbReference type="EMBL" id="DF836421">
    <property type="protein sequence ID" value="GAN06658.1"/>
    <property type="molecule type" value="Genomic_DNA"/>
</dbReference>
<dbReference type="PANTHER" id="PTHR45657">
    <property type="entry name" value="CRAL-TRIO DOMAIN-CONTAINING PROTEIN YKL091C-RELATED"/>
    <property type="match status" value="1"/>
</dbReference>
<dbReference type="PANTHER" id="PTHR45657:SF1">
    <property type="entry name" value="CRAL-TRIO DOMAIN-CONTAINING PROTEIN YKL091C-RELATED"/>
    <property type="match status" value="1"/>
</dbReference>
<name>A0A0C9MWY0_9FUNG</name>
<dbReference type="InterPro" id="IPR001251">
    <property type="entry name" value="CRAL-TRIO_dom"/>
</dbReference>
<accession>A0A0C9MWY0</accession>
<gene>
    <name evidence="2" type="ORF">MAM1_0132c06146</name>
</gene>
<dbReference type="Pfam" id="PF00650">
    <property type="entry name" value="CRAL_TRIO"/>
    <property type="match status" value="1"/>
</dbReference>
<dbReference type="Gene3D" id="3.40.525.10">
    <property type="entry name" value="CRAL-TRIO lipid binding domain"/>
    <property type="match status" value="1"/>
</dbReference>
<dbReference type="SUPFAM" id="SSF52087">
    <property type="entry name" value="CRAL/TRIO domain"/>
    <property type="match status" value="1"/>
</dbReference>
<evidence type="ECO:0000313" key="3">
    <source>
        <dbReference type="Proteomes" id="UP000053815"/>
    </source>
</evidence>
<dbReference type="Proteomes" id="UP000053815">
    <property type="component" value="Unassembled WGS sequence"/>
</dbReference>
<evidence type="ECO:0000259" key="1">
    <source>
        <dbReference type="PROSITE" id="PS50191"/>
    </source>
</evidence>
<keyword evidence="3" id="KW-1185">Reference proteome</keyword>
<dbReference type="OrthoDB" id="1434354at2759"/>
<protein>
    <submittedName>
        <fullName evidence="2">Sec14 cytosolic factor</fullName>
    </submittedName>
</protein>
<evidence type="ECO:0000313" key="2">
    <source>
        <dbReference type="EMBL" id="GAN06658.1"/>
    </source>
</evidence>
<dbReference type="STRING" id="91626.A0A0C9MWY0"/>
<reference evidence="2" key="1">
    <citation type="submission" date="2014-09" db="EMBL/GenBank/DDBJ databases">
        <title>Draft genome sequence of an oleaginous Mucoromycotina fungus Mucor ambiguus NBRC6742.</title>
        <authorList>
            <person name="Takeda I."/>
            <person name="Yamane N."/>
            <person name="Morita T."/>
            <person name="Tamano K."/>
            <person name="Machida M."/>
            <person name="Baker S."/>
            <person name="Koike H."/>
        </authorList>
    </citation>
    <scope>NUCLEOTIDE SEQUENCE</scope>
    <source>
        <strain evidence="2">NBRC 6742</strain>
    </source>
</reference>
<dbReference type="InterPro" id="IPR051026">
    <property type="entry name" value="PI/PC_transfer"/>
</dbReference>
<dbReference type="AlphaFoldDB" id="A0A0C9MWY0"/>